<keyword evidence="1" id="KW-1133">Transmembrane helix</keyword>
<name>A0ABV7N372_9STAP</name>
<dbReference type="RefSeq" id="WP_380652874.1">
    <property type="nucleotide sequence ID" value="NZ_JBHRVQ010000001.1"/>
</dbReference>
<feature type="transmembrane region" description="Helical" evidence="1">
    <location>
        <begin position="282"/>
        <end position="301"/>
    </location>
</feature>
<dbReference type="EMBL" id="JBHRVQ010000001">
    <property type="protein sequence ID" value="MFC3388030.1"/>
    <property type="molecule type" value="Genomic_DNA"/>
</dbReference>
<evidence type="ECO:0000313" key="4">
    <source>
        <dbReference type="Proteomes" id="UP001595637"/>
    </source>
</evidence>
<evidence type="ECO:0000256" key="1">
    <source>
        <dbReference type="SAM" id="Phobius"/>
    </source>
</evidence>
<dbReference type="PANTHER" id="PTHR46743">
    <property type="entry name" value="TEICHOIC ACIDS EXPORT ATP-BINDING PROTEIN TAGH"/>
    <property type="match status" value="1"/>
</dbReference>
<keyword evidence="1" id="KW-0472">Membrane</keyword>
<dbReference type="Pfam" id="PF22096">
    <property type="entry name" value="TagH_C"/>
    <property type="match status" value="1"/>
</dbReference>
<keyword evidence="1" id="KW-0812">Transmembrane</keyword>
<sequence length="497" mass="56558">MQNIILLRALNLTYAKEPKKLGDRMLGREEGLLLKDVSFHLYKGEVLGILSDYKTLHFLKEIVIGSLDTKAGKVKTESPVLSLDVLDHVHHPHALGMFVSEILDEYMKTEDVAKAVEQLQQQSLFNTYWATPVKDLTRRDLTLILLELSKYTDADIIIYCNMYRHLAKEDAATFKATINEQERRERGVLLLESSIEPIETLANYFLWLSYGQTRYDGSVKQGVAEYASYMKQKSQIKNVDEEETFDLEWKSNVNEYGRYAHGLKRLSRNQASPIDQLNIRKIIISLLVLFTMLMASVAIFMDVSFTGVPSTAQNQTVSTSEEESANRIAYGISTEESADIGGEIYPYMSLVRVSDRGETSYTVLENGETTEVDADSFIYFNPASLYPEATLEDLLPYTDEVFENNYLYYSRFINRDSSEVLGELDLSASSDKHAALSGIPITYHFMDDIIFSMSFPAKNPEDIYQAFGVSTEDVIFRLPSGYMILDASNQTWLYINR</sequence>
<dbReference type="InterPro" id="IPR053990">
    <property type="entry name" value="TagH_C"/>
</dbReference>
<evidence type="ECO:0000313" key="3">
    <source>
        <dbReference type="EMBL" id="MFC3388030.1"/>
    </source>
</evidence>
<gene>
    <name evidence="3" type="ORF">ACFOEO_05370</name>
</gene>
<dbReference type="InterPro" id="IPR050683">
    <property type="entry name" value="Bact_Polysacc_Export_ATP-bd"/>
</dbReference>
<feature type="domain" description="Teichoic acid transporter subunit TagH C-terminal" evidence="2">
    <location>
        <begin position="391"/>
        <end position="496"/>
    </location>
</feature>
<comment type="caution">
    <text evidence="3">The sequence shown here is derived from an EMBL/GenBank/DDBJ whole genome shotgun (WGS) entry which is preliminary data.</text>
</comment>
<proteinExistence type="predicted"/>
<organism evidence="3 4">
    <name type="scientific">Salinicoccus sesuvii</name>
    <dbReference type="NCBI Taxonomy" id="868281"/>
    <lineage>
        <taxon>Bacteria</taxon>
        <taxon>Bacillati</taxon>
        <taxon>Bacillota</taxon>
        <taxon>Bacilli</taxon>
        <taxon>Bacillales</taxon>
        <taxon>Staphylococcaceae</taxon>
        <taxon>Salinicoccus</taxon>
    </lineage>
</organism>
<protein>
    <recommendedName>
        <fullName evidence="2">Teichoic acid transporter subunit TagH C-terminal domain-containing protein</fullName>
    </recommendedName>
</protein>
<evidence type="ECO:0000259" key="2">
    <source>
        <dbReference type="Pfam" id="PF22096"/>
    </source>
</evidence>
<dbReference type="Proteomes" id="UP001595637">
    <property type="component" value="Unassembled WGS sequence"/>
</dbReference>
<accession>A0ABV7N372</accession>
<keyword evidence="4" id="KW-1185">Reference proteome</keyword>
<reference evidence="4" key="1">
    <citation type="journal article" date="2019" name="Int. J. Syst. Evol. Microbiol.">
        <title>The Global Catalogue of Microorganisms (GCM) 10K type strain sequencing project: providing services to taxonomists for standard genome sequencing and annotation.</title>
        <authorList>
            <consortium name="The Broad Institute Genomics Platform"/>
            <consortium name="The Broad Institute Genome Sequencing Center for Infectious Disease"/>
            <person name="Wu L."/>
            <person name="Ma J."/>
        </authorList>
    </citation>
    <scope>NUCLEOTIDE SEQUENCE [LARGE SCALE GENOMIC DNA]</scope>
    <source>
        <strain evidence="4">CCM 7756</strain>
    </source>
</reference>
<dbReference type="PANTHER" id="PTHR46743:SF2">
    <property type="entry name" value="TEICHOIC ACIDS EXPORT ATP-BINDING PROTEIN TAGH"/>
    <property type="match status" value="1"/>
</dbReference>